<dbReference type="GO" id="GO:0003677">
    <property type="term" value="F:DNA binding"/>
    <property type="evidence" value="ECO:0007669"/>
    <property type="project" value="UniProtKB-KW"/>
</dbReference>
<dbReference type="Gene3D" id="1.10.260.40">
    <property type="entry name" value="lambda repressor-like DNA-binding domains"/>
    <property type="match status" value="1"/>
</dbReference>
<dbReference type="Gene3D" id="2.10.109.10">
    <property type="entry name" value="Umud Fragment, subunit A"/>
    <property type="match status" value="1"/>
</dbReference>
<dbReference type="InterPro" id="IPR010982">
    <property type="entry name" value="Lambda_DNA-bd_dom_sf"/>
</dbReference>
<sequence length="233" mass="25989">MDFKSFIKERRTKLGYSQNKFSKLIGITQSYFNSIERGEVKNPPSEEVLEKIAKGLELDTRETENLKYLAAIERTPDIIMEELSRMRSEVKNLKENAGSNTSLTDTFLNLSNIPIYERVSAGTGALNDGEITDYLSIPGIKNPGETFGVNVWGDSMEPTIKDGSIIICRKDVEIRNGEIGAFLVDDEAYVKRLKITESYIALMSDNPNYPPIFIGPGEKLVAVGKVIKVLSDI</sequence>
<dbReference type="InterPro" id="IPR001387">
    <property type="entry name" value="Cro/C1-type_HTH"/>
</dbReference>
<dbReference type="PROSITE" id="PS50943">
    <property type="entry name" value="HTH_CROC1"/>
    <property type="match status" value="1"/>
</dbReference>
<comment type="caution">
    <text evidence="5">The sequence shown here is derived from an EMBL/GenBank/DDBJ whole genome shotgun (WGS) entry which is preliminary data.</text>
</comment>
<proteinExistence type="predicted"/>
<evidence type="ECO:0000313" key="5">
    <source>
        <dbReference type="EMBL" id="GLI55599.1"/>
    </source>
</evidence>
<name>A0A9W6GI26_9FUSO</name>
<evidence type="ECO:0000313" key="6">
    <source>
        <dbReference type="Proteomes" id="UP001144471"/>
    </source>
</evidence>
<dbReference type="InterPro" id="IPR039418">
    <property type="entry name" value="LexA-like"/>
</dbReference>
<dbReference type="PANTHER" id="PTHR40661">
    <property type="match status" value="1"/>
</dbReference>
<accession>A0A9W6GI26</accession>
<dbReference type="CDD" id="cd06529">
    <property type="entry name" value="S24_LexA-like"/>
    <property type="match status" value="1"/>
</dbReference>
<dbReference type="RefSeq" id="WP_281834177.1">
    <property type="nucleotide sequence ID" value="NZ_BSDY01000004.1"/>
</dbReference>
<dbReference type="SUPFAM" id="SSF47413">
    <property type="entry name" value="lambda repressor-like DNA-binding domains"/>
    <property type="match status" value="1"/>
</dbReference>
<protein>
    <submittedName>
        <fullName evidence="5">Helix-turn-helix transcriptional regulator</fullName>
    </submittedName>
</protein>
<dbReference type="PANTHER" id="PTHR40661:SF3">
    <property type="entry name" value="FELS-1 PROPHAGE TRANSCRIPTIONAL REGULATOR"/>
    <property type="match status" value="1"/>
</dbReference>
<dbReference type="Pfam" id="PF01381">
    <property type="entry name" value="HTH_3"/>
    <property type="match status" value="1"/>
</dbReference>
<keyword evidence="2" id="KW-0238">DNA-binding</keyword>
<evidence type="ECO:0000256" key="1">
    <source>
        <dbReference type="ARBA" id="ARBA00023015"/>
    </source>
</evidence>
<evidence type="ECO:0000256" key="2">
    <source>
        <dbReference type="ARBA" id="ARBA00023125"/>
    </source>
</evidence>
<dbReference type="CDD" id="cd00093">
    <property type="entry name" value="HTH_XRE"/>
    <property type="match status" value="1"/>
</dbReference>
<keyword evidence="6" id="KW-1185">Reference proteome</keyword>
<keyword evidence="3" id="KW-0804">Transcription</keyword>
<dbReference type="InterPro" id="IPR036286">
    <property type="entry name" value="LexA/Signal_pep-like_sf"/>
</dbReference>
<evidence type="ECO:0000259" key="4">
    <source>
        <dbReference type="PROSITE" id="PS50943"/>
    </source>
</evidence>
<feature type="domain" description="HTH cro/C1-type" evidence="4">
    <location>
        <begin position="7"/>
        <end position="63"/>
    </location>
</feature>
<dbReference type="EMBL" id="BSDY01000004">
    <property type="protein sequence ID" value="GLI55599.1"/>
    <property type="molecule type" value="Genomic_DNA"/>
</dbReference>
<dbReference type="Pfam" id="PF00717">
    <property type="entry name" value="Peptidase_S24"/>
    <property type="match status" value="1"/>
</dbReference>
<reference evidence="5" key="1">
    <citation type="submission" date="2022-12" db="EMBL/GenBank/DDBJ databases">
        <title>Reference genome sequencing for broad-spectrum identification of bacterial and archaeal isolates by mass spectrometry.</title>
        <authorList>
            <person name="Sekiguchi Y."/>
            <person name="Tourlousse D.M."/>
        </authorList>
    </citation>
    <scope>NUCLEOTIDE SEQUENCE</scope>
    <source>
        <strain evidence="5">10succ1</strain>
    </source>
</reference>
<organism evidence="5 6">
    <name type="scientific">Propionigenium maris DSM 9537</name>
    <dbReference type="NCBI Taxonomy" id="1123000"/>
    <lineage>
        <taxon>Bacteria</taxon>
        <taxon>Fusobacteriati</taxon>
        <taxon>Fusobacteriota</taxon>
        <taxon>Fusobacteriia</taxon>
        <taxon>Fusobacteriales</taxon>
        <taxon>Fusobacteriaceae</taxon>
        <taxon>Propionigenium</taxon>
    </lineage>
</organism>
<dbReference type="InterPro" id="IPR015927">
    <property type="entry name" value="Peptidase_S24_S26A/B/C"/>
</dbReference>
<dbReference type="SMART" id="SM00530">
    <property type="entry name" value="HTH_XRE"/>
    <property type="match status" value="1"/>
</dbReference>
<gene>
    <name evidence="5" type="ORF">PM10SUCC1_11130</name>
</gene>
<keyword evidence="1" id="KW-0805">Transcription regulation</keyword>
<dbReference type="Proteomes" id="UP001144471">
    <property type="component" value="Unassembled WGS sequence"/>
</dbReference>
<dbReference type="SUPFAM" id="SSF51306">
    <property type="entry name" value="LexA/Signal peptidase"/>
    <property type="match status" value="1"/>
</dbReference>
<evidence type="ECO:0000256" key="3">
    <source>
        <dbReference type="ARBA" id="ARBA00023163"/>
    </source>
</evidence>
<dbReference type="AlphaFoldDB" id="A0A9W6GI26"/>